<reference evidence="2" key="1">
    <citation type="journal article" date="2020" name="mSystems">
        <title>Genome- and Community-Level Interaction Insights into Carbon Utilization and Element Cycling Functions of Hydrothermarchaeota in Hydrothermal Sediment.</title>
        <authorList>
            <person name="Zhou Z."/>
            <person name="Liu Y."/>
            <person name="Xu W."/>
            <person name="Pan J."/>
            <person name="Luo Z.H."/>
            <person name="Li M."/>
        </authorList>
    </citation>
    <scope>NUCLEOTIDE SEQUENCE [LARGE SCALE GENOMIC DNA]</scope>
    <source>
        <strain evidence="2">SpSt-456</strain>
    </source>
</reference>
<evidence type="ECO:0000313" key="2">
    <source>
        <dbReference type="EMBL" id="HFK98596.1"/>
    </source>
</evidence>
<sequence>MMLNLRPISSWLRRDLLWTVLVLALCSLTFQTKTAWGAMNDPLAWDNEPKRVSATPRIVSGRVYDEAGGTIIEFFLSDRQVAVNMETVREDEILLRGLALGASQASIPSSSESVRWVHLDSPLAETVRIRYEEKIKHFDQPRLEQRERRLRVLLPLKGAETSTGPAPGGSVENSETIRPAESVEAATLLGENPEAAENSPGSLSLPEGVRLGGYLLHHSAYRSHSPRRFASLLNRLDLNLSSEISPWFSFTGEVWAQYDAVFDLFHDYSAQVGRDMRSDVIVRQAYCSLDANNFLISLGKQHIVWGETVGGLFVADAVTPKDLREFILPPVADIRKSIWALDVQWYAGNAHLEFVWFPSTEFHDLAEPGYDFYFPMRFAKELTARGSVAVQEPPVTLNNSSVGLRFSHLYKGWSTSFFALHRYDYFPSLAGAFTPTSTLPAERDLVLRYERLSLFGSTFSKDILGSVLRGEFLYTHNKPFRTQDPLEYDGLVDKDTIDYVLAIDHTFYSKLDTNFQFLQKWILNCDPELIEHQKDSYISLWAQSGFFNNTIQPEIFFAFQLEEPNYLVRPRVTFRFGNKTKLIVGYDEMGGDEDLFFGQFTESDRFYTYLYYFF</sequence>
<dbReference type="EMBL" id="DSTK01000041">
    <property type="protein sequence ID" value="HFK98596.1"/>
    <property type="molecule type" value="Genomic_DNA"/>
</dbReference>
<accession>A0A831ZN94</accession>
<comment type="caution">
    <text evidence="2">The sequence shown here is derived from an EMBL/GenBank/DDBJ whole genome shotgun (WGS) entry which is preliminary data.</text>
</comment>
<feature type="region of interest" description="Disordered" evidence="1">
    <location>
        <begin position="157"/>
        <end position="176"/>
    </location>
</feature>
<dbReference type="Pfam" id="PF06980">
    <property type="entry name" value="DUF1302"/>
    <property type="match status" value="1"/>
</dbReference>
<gene>
    <name evidence="2" type="ORF">ENS06_14885</name>
</gene>
<protein>
    <submittedName>
        <fullName evidence="2">Uncharacterized protein</fullName>
    </submittedName>
</protein>
<proteinExistence type="predicted"/>
<name>A0A831ZN94_9BACT</name>
<dbReference type="InterPro" id="IPR010727">
    <property type="entry name" value="DUF1302"/>
</dbReference>
<dbReference type="AlphaFoldDB" id="A0A831ZN94"/>
<evidence type="ECO:0000256" key="1">
    <source>
        <dbReference type="SAM" id="MobiDB-lite"/>
    </source>
</evidence>
<organism evidence="2">
    <name type="scientific">Desulfacinum infernum</name>
    <dbReference type="NCBI Taxonomy" id="35837"/>
    <lineage>
        <taxon>Bacteria</taxon>
        <taxon>Pseudomonadati</taxon>
        <taxon>Thermodesulfobacteriota</taxon>
        <taxon>Syntrophobacteria</taxon>
        <taxon>Syntrophobacterales</taxon>
        <taxon>Syntrophobacteraceae</taxon>
        <taxon>Desulfacinum</taxon>
    </lineage>
</organism>